<dbReference type="Proteomes" id="UP000007962">
    <property type="component" value="Chromosome"/>
</dbReference>
<accession>C5BW29</accession>
<proteinExistence type="predicted"/>
<dbReference type="STRING" id="471853.Bcav_2380"/>
<organism evidence="1 2">
    <name type="scientific">Beutenbergia cavernae (strain ATCC BAA-8 / DSM 12333 / CCUG 43141 / JCM 11478 / NBRC 16432 / NCIMB 13614 / HKI 0122)</name>
    <dbReference type="NCBI Taxonomy" id="471853"/>
    <lineage>
        <taxon>Bacteria</taxon>
        <taxon>Bacillati</taxon>
        <taxon>Actinomycetota</taxon>
        <taxon>Actinomycetes</taxon>
        <taxon>Micrococcales</taxon>
        <taxon>Beutenbergiaceae</taxon>
        <taxon>Beutenbergia</taxon>
    </lineage>
</organism>
<dbReference type="HOGENOM" id="CLU_099737_0_0_11"/>
<dbReference type="InterPro" id="IPR029068">
    <property type="entry name" value="Glyas_Bleomycin-R_OHBP_Dase"/>
</dbReference>
<dbReference type="EMBL" id="CP001618">
    <property type="protein sequence ID" value="ACQ80630.1"/>
    <property type="molecule type" value="Genomic_DNA"/>
</dbReference>
<keyword evidence="2" id="KW-1185">Reference proteome</keyword>
<dbReference type="KEGG" id="bcv:Bcav_2380"/>
<reference evidence="1 2" key="1">
    <citation type="journal article" date="2009" name="Stand. Genomic Sci.">
        <title>Complete genome sequence of Beutenbergia cavernae type strain (HKI 0122).</title>
        <authorList>
            <person name="Land M."/>
            <person name="Pukall R."/>
            <person name="Abt B."/>
            <person name="Goker M."/>
            <person name="Rohde M."/>
            <person name="Glavina Del Rio T."/>
            <person name="Tice H."/>
            <person name="Copeland A."/>
            <person name="Cheng J.F."/>
            <person name="Lucas S."/>
            <person name="Chen F."/>
            <person name="Nolan M."/>
            <person name="Bruce D."/>
            <person name="Goodwin L."/>
            <person name="Pitluck S."/>
            <person name="Ivanova N."/>
            <person name="Mavromatis K."/>
            <person name="Ovchinnikova G."/>
            <person name="Pati A."/>
            <person name="Chen A."/>
            <person name="Palaniappan K."/>
            <person name="Hauser L."/>
            <person name="Chang Y.J."/>
            <person name="Jefferies C.C."/>
            <person name="Saunders E."/>
            <person name="Brettin T."/>
            <person name="Detter J.C."/>
            <person name="Han C."/>
            <person name="Chain P."/>
            <person name="Bristow J."/>
            <person name="Eisen J.A."/>
            <person name="Markowitz V."/>
            <person name="Hugenholtz P."/>
            <person name="Kyrpides N.C."/>
            <person name="Klenk H.P."/>
            <person name="Lapidus A."/>
        </authorList>
    </citation>
    <scope>NUCLEOTIDE SEQUENCE [LARGE SCALE GENOMIC DNA]</scope>
    <source>
        <strain evidence="2">ATCC BAA-8 / DSM 12333 / NBRC 16432</strain>
    </source>
</reference>
<sequence>MIVQPIHYTAVLPAWLNLVDALGATTVVDADVWLVRAFGSGRLALHGVPDDDPQRGTAQVRLAVPDLDAAYDTLAAPVAGTGATLERREAGHGVELVVRAPDGVPVYLDREDPAPPARPERDDVAAAVAVEALWMTPDVAGSAALLTALGLTPRISSESGGWQDLTASDGGLVGVHGATTSSLSVTFEHPDLDAVSARLDARGIAFALIDESYGRSLQVPSPDAPDDPDVTVWVNEAIHDLYGYRRA</sequence>
<dbReference type="RefSeq" id="WP_015882870.1">
    <property type="nucleotide sequence ID" value="NC_012669.1"/>
</dbReference>
<evidence type="ECO:0008006" key="3">
    <source>
        <dbReference type="Google" id="ProtNLM"/>
    </source>
</evidence>
<dbReference type="Gene3D" id="3.10.180.10">
    <property type="entry name" value="2,3-Dihydroxybiphenyl 1,2-Dioxygenase, domain 1"/>
    <property type="match status" value="1"/>
</dbReference>
<dbReference type="AlphaFoldDB" id="C5BW29"/>
<gene>
    <name evidence="1" type="ordered locus">Bcav_2380</name>
</gene>
<dbReference type="eggNOG" id="COG0346">
    <property type="taxonomic scope" value="Bacteria"/>
</dbReference>
<protein>
    <recommendedName>
        <fullName evidence="3">VOC domain-containing protein</fullName>
    </recommendedName>
</protein>
<dbReference type="OrthoDB" id="3296095at2"/>
<evidence type="ECO:0000313" key="2">
    <source>
        <dbReference type="Proteomes" id="UP000007962"/>
    </source>
</evidence>
<evidence type="ECO:0000313" key="1">
    <source>
        <dbReference type="EMBL" id="ACQ80630.1"/>
    </source>
</evidence>
<name>C5BW29_BEUC1</name>
<dbReference type="SUPFAM" id="SSF54593">
    <property type="entry name" value="Glyoxalase/Bleomycin resistance protein/Dihydroxybiphenyl dioxygenase"/>
    <property type="match status" value="2"/>
</dbReference>